<sequence length="1008" mass="112169">MVDEFKEPLYSHPKAESSVMAAPVKQSTVENPIDIFVIANAAGKNPEDTDAKMETARRDDIPDTTDAEVRNGQNSDTLATAADDSNLFQIHIDESLALIKELGQKVNILEPFGSFSTSLYDTAWLARVRTPDGDWLFPQCFQHLIHTQEPEGGWPIYGADTDGIMSTMASLIALRDHYRHNPENASIPVPRPLIGERILLAEANLRHRLQVWDVALAVHVGFEILVPSLLDELELDDSIKKFEFTGRPLLMSMNQRKLRKFRPEMIYDPVTTTLVHSLEGLVGKIDFDRVSHHLTHGSMLASPAATAAYLIYSTDWDPAAESYLRSVVANGSGKGGGSVPTAFPSAFFELAWVTSTLLKTRASTEILALPDAVKISAFLEYQLERHGGAVGFDEGLLEDSDDTAKVILVLRLLGIRVFPKRLIAEFEDKDNFRTYKYEMSVSLSVNCNVLAALVHCQDPETYHSQIVKISRSLCRDLLSGNVRDKWNLTNGYSFMLLSQAFVKLIQIWDSGLIGQLPEDLIREQIPIALLHTLLQILHTQTSAGYWAFKNHESLEATSYAVLALNALSTLPWVLYIRPQVLAAIRNGAAYLAQHRDEWRQDEHLWVAKVSYALPTVARAYIIAAVGADSNTSHAWGTKATTIVTVPNNALRSKALHYSKKLACFAGDEPLDKDGIIFAWIAMNRRHNYPLPNTALRDMMKLFVLMLDLDERMKNVFSELGSPERLEFIRELRSALPKIISFDDGEPQPAPNGDNGKARNGTDVDNEGINGDQENGHQDNDKLAAVMADLRRYASHILDHPAVVRSSADIRIQLHNQMLNCLFSGLGLEETYTRLATPEQDTLANGATDLPCDVASPGVQSTVGSKSQMPVALIFLTCIAASPADEDFFRGLRGRFLLSVISGHLTTMCQHFNNWATVAPDPAEGSLDSFNIFGYHLLFGWDGVQRHPKGKTAISPLKKDLFLLLEYERGCLNQALDKLEAEMKGKQKETWKMGAIKAFLEMVDVYRHL</sequence>
<dbReference type="PANTHER" id="PTHR31739:SF25">
    <property type="entry name" value="(E,E)-GERANYLLINALOOL SYNTHASE"/>
    <property type="match status" value="1"/>
</dbReference>
<comment type="similarity">
    <text evidence="1">Belongs to the terpene synthase family.</text>
</comment>
<reference evidence="3" key="2">
    <citation type="submission" date="2023-06" db="EMBL/GenBank/DDBJ databases">
        <authorList>
            <consortium name="Lawrence Berkeley National Laboratory"/>
            <person name="Haridas S."/>
            <person name="Hensen N."/>
            <person name="Bonometti L."/>
            <person name="Westerberg I."/>
            <person name="Brannstrom I.O."/>
            <person name="Guillou S."/>
            <person name="Cros-Aarteil S."/>
            <person name="Calhoun S."/>
            <person name="Kuo A."/>
            <person name="Mondo S."/>
            <person name="Pangilinan J."/>
            <person name="Riley R."/>
            <person name="LaButti K."/>
            <person name="Andreopoulos B."/>
            <person name="Lipzen A."/>
            <person name="Chen C."/>
            <person name="Yanf M."/>
            <person name="Daum C."/>
            <person name="Ng V."/>
            <person name="Clum A."/>
            <person name="Steindorff A."/>
            <person name="Ohm R."/>
            <person name="Martin F."/>
            <person name="Silar P."/>
            <person name="Natvig D."/>
            <person name="Lalanne C."/>
            <person name="Gautier V."/>
            <person name="Ament-velasquez S.L."/>
            <person name="Kruys A."/>
            <person name="Hutchinson M.I."/>
            <person name="Powell A.J."/>
            <person name="Barry K."/>
            <person name="Miller A.N."/>
            <person name="Grigoriev I.V."/>
            <person name="Debuchy R."/>
            <person name="Gladieux P."/>
            <person name="Thoren M.H."/>
            <person name="Johannesson H."/>
        </authorList>
    </citation>
    <scope>NUCLEOTIDE SEQUENCE</scope>
    <source>
        <strain evidence="3">CBS 232.78</strain>
    </source>
</reference>
<dbReference type="Gene3D" id="1.50.10.20">
    <property type="match status" value="1"/>
</dbReference>
<name>A0AAE0NHZ5_9PEZI</name>
<feature type="compositionally biased region" description="Basic and acidic residues" evidence="2">
    <location>
        <begin position="46"/>
        <end position="61"/>
    </location>
</feature>
<evidence type="ECO:0000313" key="3">
    <source>
        <dbReference type="EMBL" id="KAK3381795.1"/>
    </source>
</evidence>
<protein>
    <recommendedName>
        <fullName evidence="5">Ent-kaurene synthase</fullName>
    </recommendedName>
</protein>
<reference evidence="3" key="1">
    <citation type="journal article" date="2023" name="Mol. Phylogenet. Evol.">
        <title>Genome-scale phylogeny and comparative genomics of the fungal order Sordariales.</title>
        <authorList>
            <person name="Hensen N."/>
            <person name="Bonometti L."/>
            <person name="Westerberg I."/>
            <person name="Brannstrom I.O."/>
            <person name="Guillou S."/>
            <person name="Cros-Aarteil S."/>
            <person name="Calhoun S."/>
            <person name="Haridas S."/>
            <person name="Kuo A."/>
            <person name="Mondo S."/>
            <person name="Pangilinan J."/>
            <person name="Riley R."/>
            <person name="LaButti K."/>
            <person name="Andreopoulos B."/>
            <person name="Lipzen A."/>
            <person name="Chen C."/>
            <person name="Yan M."/>
            <person name="Daum C."/>
            <person name="Ng V."/>
            <person name="Clum A."/>
            <person name="Steindorff A."/>
            <person name="Ohm R.A."/>
            <person name="Martin F."/>
            <person name="Silar P."/>
            <person name="Natvig D.O."/>
            <person name="Lalanne C."/>
            <person name="Gautier V."/>
            <person name="Ament-Velasquez S.L."/>
            <person name="Kruys A."/>
            <person name="Hutchinson M.I."/>
            <person name="Powell A.J."/>
            <person name="Barry K."/>
            <person name="Miller A.N."/>
            <person name="Grigoriev I.V."/>
            <person name="Debuchy R."/>
            <person name="Gladieux P."/>
            <person name="Hiltunen Thoren M."/>
            <person name="Johannesson H."/>
        </authorList>
    </citation>
    <scope>NUCLEOTIDE SEQUENCE</scope>
    <source>
        <strain evidence="3">CBS 232.78</strain>
    </source>
</reference>
<accession>A0AAE0NHZ5</accession>
<feature type="region of interest" description="Disordered" evidence="2">
    <location>
        <begin position="739"/>
        <end position="778"/>
    </location>
</feature>
<dbReference type="AlphaFoldDB" id="A0AAE0NHZ5"/>
<comment type="caution">
    <text evidence="3">The sequence shown here is derived from an EMBL/GenBank/DDBJ whole genome shotgun (WGS) entry which is preliminary data.</text>
</comment>
<feature type="compositionally biased region" description="Basic and acidic residues" evidence="2">
    <location>
        <begin position="1"/>
        <end position="15"/>
    </location>
</feature>
<dbReference type="Proteomes" id="UP001285441">
    <property type="component" value="Unassembled WGS sequence"/>
</dbReference>
<evidence type="ECO:0008006" key="5">
    <source>
        <dbReference type="Google" id="ProtNLM"/>
    </source>
</evidence>
<dbReference type="InterPro" id="IPR008930">
    <property type="entry name" value="Terpenoid_cyclase/PrenylTrfase"/>
</dbReference>
<dbReference type="EMBL" id="JAULSW010000005">
    <property type="protein sequence ID" value="KAK3381795.1"/>
    <property type="molecule type" value="Genomic_DNA"/>
</dbReference>
<feature type="region of interest" description="Disordered" evidence="2">
    <location>
        <begin position="1"/>
        <end position="20"/>
    </location>
</feature>
<dbReference type="GO" id="GO:0016102">
    <property type="term" value="P:diterpenoid biosynthetic process"/>
    <property type="evidence" value="ECO:0007669"/>
    <property type="project" value="TreeGrafter"/>
</dbReference>
<evidence type="ECO:0000256" key="1">
    <source>
        <dbReference type="ARBA" id="ARBA00006333"/>
    </source>
</evidence>
<dbReference type="Gene3D" id="1.50.10.160">
    <property type="match status" value="1"/>
</dbReference>
<evidence type="ECO:0000256" key="2">
    <source>
        <dbReference type="SAM" id="MobiDB-lite"/>
    </source>
</evidence>
<gene>
    <name evidence="3" type="ORF">B0H63DRAFT_561415</name>
</gene>
<dbReference type="PANTHER" id="PTHR31739">
    <property type="entry name" value="ENT-COPALYL DIPHOSPHATE SYNTHASE, CHLOROPLASTIC"/>
    <property type="match status" value="1"/>
</dbReference>
<organism evidence="3 4">
    <name type="scientific">Podospora didyma</name>
    <dbReference type="NCBI Taxonomy" id="330526"/>
    <lineage>
        <taxon>Eukaryota</taxon>
        <taxon>Fungi</taxon>
        <taxon>Dikarya</taxon>
        <taxon>Ascomycota</taxon>
        <taxon>Pezizomycotina</taxon>
        <taxon>Sordariomycetes</taxon>
        <taxon>Sordariomycetidae</taxon>
        <taxon>Sordariales</taxon>
        <taxon>Podosporaceae</taxon>
        <taxon>Podospora</taxon>
    </lineage>
</organism>
<proteinExistence type="inferred from homology"/>
<keyword evidence="4" id="KW-1185">Reference proteome</keyword>
<dbReference type="GO" id="GO:0010333">
    <property type="term" value="F:terpene synthase activity"/>
    <property type="evidence" value="ECO:0007669"/>
    <property type="project" value="InterPro"/>
</dbReference>
<dbReference type="InterPro" id="IPR050148">
    <property type="entry name" value="Terpene_synthase-like"/>
</dbReference>
<dbReference type="SUPFAM" id="SSF48239">
    <property type="entry name" value="Terpenoid cyclases/Protein prenyltransferases"/>
    <property type="match status" value="2"/>
</dbReference>
<dbReference type="GO" id="GO:0000287">
    <property type="term" value="F:magnesium ion binding"/>
    <property type="evidence" value="ECO:0007669"/>
    <property type="project" value="TreeGrafter"/>
</dbReference>
<evidence type="ECO:0000313" key="4">
    <source>
        <dbReference type="Proteomes" id="UP001285441"/>
    </source>
</evidence>
<feature type="region of interest" description="Disordered" evidence="2">
    <location>
        <begin position="46"/>
        <end position="75"/>
    </location>
</feature>